<dbReference type="KEGG" id="vg:8684104"/>
<dbReference type="RefSeq" id="YP_003359010.1">
    <property type="nucleotide sequence ID" value="NC_013697.1"/>
</dbReference>
<evidence type="ECO:0000313" key="2">
    <source>
        <dbReference type="EMBL" id="ACV50178.1"/>
    </source>
</evidence>
<dbReference type="GeneID" id="8684104"/>
<reference evidence="3" key="1">
    <citation type="submission" date="2009-07" db="EMBL/GenBank/DDBJ databases">
        <authorList>
            <person name="Kropinski A.M."/>
            <person name="Villegas A."/>
            <person name="Lingohr E.J."/>
        </authorList>
    </citation>
    <scope>NUCLEOTIDE SEQUENCE [LARGE SCALE GENOMIC DNA]</scope>
</reference>
<dbReference type="Proteomes" id="UP000008986">
    <property type="component" value="Segment"/>
</dbReference>
<evidence type="ECO:0000313" key="3">
    <source>
        <dbReference type="Proteomes" id="UP000008986"/>
    </source>
</evidence>
<keyword evidence="1" id="KW-0175">Coiled coil</keyword>
<organismHost>
    <name type="scientific">Delftia acidovorans</name>
    <name type="common">Pseudomonas acidovorans</name>
    <name type="synonym">Comamonas acidovorans</name>
    <dbReference type="NCBI Taxonomy" id="80866"/>
</organismHost>
<keyword evidence="3" id="KW-1185">Reference proteome</keyword>
<accession>C9DGC7</accession>
<feature type="coiled-coil region" evidence="1">
    <location>
        <begin position="289"/>
        <end position="316"/>
    </location>
</feature>
<sequence length="322" mass="36539">MSGFIRQAGPSGQIAIGSLEWHQAWKWFIEATKAAGYTVVDAGIDATHSVLVKDVERQAHLFNGQTIIPRSLTRSDDQMWFNFSLGCGEHAEPRYNPLVDVSGEIMFKSPNWDTIWGDFIWFTDCGMKLGGRIENIPAGAEVRRRLVTQGDDLFTAINDHHHYNAVIRPYSIMRSELAAGKMQLILTYVIESEIPDRSLDVGVKLHHYNHLYQDTRPKKAGDYICLISGTGRIHWRLLAWDGHDWKGGQGGDIYPASWVMAYGQTDIVADEAWRKFNEMRKRDSLVAEQQQLTKQIDAARLSLENLIKKQAELNLRIDDVDG</sequence>
<protein>
    <submittedName>
        <fullName evidence="2">Uncharacterized protein</fullName>
    </submittedName>
</protein>
<proteinExistence type="predicted"/>
<evidence type="ECO:0000256" key="1">
    <source>
        <dbReference type="SAM" id="Coils"/>
    </source>
</evidence>
<organism evidence="2 3">
    <name type="scientific">Delftia phage PhiW-14</name>
    <name type="common">Deftia acidovorans bacteriophage phiW-14</name>
    <dbReference type="NCBI Taxonomy" id="665032"/>
    <lineage>
        <taxon>Viruses</taxon>
        <taxon>Duplodnaviria</taxon>
        <taxon>Heunggongvirae</taxon>
        <taxon>Uroviricota</taxon>
        <taxon>Caudoviricetes</taxon>
        <taxon>Ionavirus</taxon>
        <taxon>Ionavirus W14</taxon>
    </lineage>
</organism>
<dbReference type="EMBL" id="GQ357915">
    <property type="protein sequence ID" value="ACV50178.1"/>
    <property type="molecule type" value="Genomic_DNA"/>
</dbReference>
<gene>
    <name evidence="2" type="primary">156</name>
</gene>
<name>C9DGC7_BPW14</name>